<keyword evidence="1" id="KW-0812">Transmembrane</keyword>
<accession>A0ABX9FSW0</accession>
<evidence type="ECO:0000313" key="3">
    <source>
        <dbReference type="Proteomes" id="UP000253201"/>
    </source>
</evidence>
<protein>
    <submittedName>
        <fullName evidence="2">Uncharacterized protein</fullName>
    </submittedName>
</protein>
<comment type="caution">
    <text evidence="2">The sequence shown here is derived from an EMBL/GenBank/DDBJ whole genome shotgun (WGS) entry which is preliminary data.</text>
</comment>
<name>A0ABX9FSW0_9ENTR</name>
<evidence type="ECO:0000313" key="2">
    <source>
        <dbReference type="EMBL" id="RBP05108.1"/>
    </source>
</evidence>
<dbReference type="EMBL" id="QNRL01000018">
    <property type="protein sequence ID" value="RBP05108.1"/>
    <property type="molecule type" value="Genomic_DNA"/>
</dbReference>
<keyword evidence="1" id="KW-1133">Transmembrane helix</keyword>
<sequence>MTHEKIVKLATAYTMLIGAVINLATHLLNLLTALPQSF</sequence>
<gene>
    <name evidence="2" type="ORF">DFQ50_11834</name>
</gene>
<dbReference type="Proteomes" id="UP000253201">
    <property type="component" value="Unassembled WGS sequence"/>
</dbReference>
<proteinExistence type="predicted"/>
<evidence type="ECO:0000256" key="1">
    <source>
        <dbReference type="SAM" id="Phobius"/>
    </source>
</evidence>
<feature type="transmembrane region" description="Helical" evidence="1">
    <location>
        <begin position="12"/>
        <end position="34"/>
    </location>
</feature>
<organism evidence="2 3">
    <name type="scientific">Pseudocitrobacter faecalis</name>
    <dbReference type="NCBI Taxonomy" id="1398493"/>
    <lineage>
        <taxon>Bacteria</taxon>
        <taxon>Pseudomonadati</taxon>
        <taxon>Pseudomonadota</taxon>
        <taxon>Gammaproteobacteria</taxon>
        <taxon>Enterobacterales</taxon>
        <taxon>Enterobacteriaceae</taxon>
        <taxon>Pseudocitrobacter</taxon>
    </lineage>
</organism>
<reference evidence="2 3" key="1">
    <citation type="submission" date="2018-06" db="EMBL/GenBank/DDBJ databases">
        <title>Genomic Encyclopedia of Type Strains, Phase IV (KMG-IV): sequencing the most valuable type-strain genomes for metagenomic binning, comparative biology and taxonomic classification.</title>
        <authorList>
            <person name="Goeker M."/>
        </authorList>
    </citation>
    <scope>NUCLEOTIDE SEQUENCE [LARGE SCALE GENOMIC DNA]</scope>
    <source>
        <strain evidence="2 3">DSM 27453</strain>
    </source>
</reference>
<keyword evidence="1" id="KW-0472">Membrane</keyword>
<keyword evidence="3" id="KW-1185">Reference proteome</keyword>